<dbReference type="InterPro" id="IPR004360">
    <property type="entry name" value="Glyas_Fos-R_dOase_dom"/>
</dbReference>
<dbReference type="Pfam" id="PF18029">
    <property type="entry name" value="Glyoxalase_6"/>
    <property type="match status" value="1"/>
</dbReference>
<name>A0ABW1FFI3_9ACTN</name>
<evidence type="ECO:0000313" key="2">
    <source>
        <dbReference type="EMBL" id="MFC5892258.1"/>
    </source>
</evidence>
<gene>
    <name evidence="2" type="ORF">ACFP3M_05435</name>
</gene>
<dbReference type="PANTHER" id="PTHR33993">
    <property type="entry name" value="GLYOXALASE-RELATED"/>
    <property type="match status" value="1"/>
</dbReference>
<dbReference type="InterPro" id="IPR052164">
    <property type="entry name" value="Anthracycline_SecMetBiosynth"/>
</dbReference>
<feature type="domain" description="VOC" evidence="1">
    <location>
        <begin position="21"/>
        <end position="133"/>
    </location>
</feature>
<proteinExistence type="predicted"/>
<dbReference type="Pfam" id="PF00903">
    <property type="entry name" value="Glyoxalase"/>
    <property type="match status" value="1"/>
</dbReference>
<dbReference type="InterPro" id="IPR029068">
    <property type="entry name" value="Glyas_Bleomycin-R_OHBP_Dase"/>
</dbReference>
<accession>A0ABW1FFI3</accession>
<dbReference type="PANTHER" id="PTHR33993:SF10">
    <property type="entry name" value="CONSERVED PROTEIN"/>
    <property type="match status" value="1"/>
</dbReference>
<comment type="caution">
    <text evidence="2">The sequence shown here is derived from an EMBL/GenBank/DDBJ whole genome shotgun (WGS) entry which is preliminary data.</text>
</comment>
<keyword evidence="3" id="KW-1185">Reference proteome</keyword>
<dbReference type="EMBL" id="JBHSPW010000002">
    <property type="protein sequence ID" value="MFC5892258.1"/>
    <property type="molecule type" value="Genomic_DNA"/>
</dbReference>
<evidence type="ECO:0000259" key="1">
    <source>
        <dbReference type="PROSITE" id="PS51819"/>
    </source>
</evidence>
<dbReference type="CDD" id="cd07247">
    <property type="entry name" value="SgaA_N_like"/>
    <property type="match status" value="1"/>
</dbReference>
<dbReference type="InterPro" id="IPR041581">
    <property type="entry name" value="Glyoxalase_6"/>
</dbReference>
<dbReference type="Gene3D" id="3.10.180.10">
    <property type="entry name" value="2,3-Dihydroxybiphenyl 1,2-Dioxygenase, domain 1"/>
    <property type="match status" value="2"/>
</dbReference>
<sequence length="271" mass="29102">MSAAEHRASAAATRAVPAHGAPCWVNLMTRDLRSTQDFYTEVLGWKFRQGSLGDEFCVALDDGRPVAGIAQLTQRLRGTTAWTPYFAVDSADDVAARVRERGATVAVGPLEFGTGRAALASDPDGAVFGFWEGQTVRWAVGREGGPACLELRTRDAFAAAIFYAQIFDWATQRPGGCDVTYEDDQVIVRQDQHIVATLRGGGVEEAPDPHLRPRWHVHFQVRDLPSVISAAVAAGGTVMSPAPQTGRPGGRSMICDPHGALFTVTDAPEND</sequence>
<reference evidence="3" key="1">
    <citation type="journal article" date="2019" name="Int. J. Syst. Evol. Microbiol.">
        <title>The Global Catalogue of Microorganisms (GCM) 10K type strain sequencing project: providing services to taxonomists for standard genome sequencing and annotation.</title>
        <authorList>
            <consortium name="The Broad Institute Genomics Platform"/>
            <consortium name="The Broad Institute Genome Sequencing Center for Infectious Disease"/>
            <person name="Wu L."/>
            <person name="Ma J."/>
        </authorList>
    </citation>
    <scope>NUCLEOTIDE SEQUENCE [LARGE SCALE GENOMIC DNA]</scope>
    <source>
        <strain evidence="3">CGMCC 1.15809</strain>
    </source>
</reference>
<organism evidence="2 3">
    <name type="scientific">Streptomyces ramulosus</name>
    <dbReference type="NCBI Taxonomy" id="47762"/>
    <lineage>
        <taxon>Bacteria</taxon>
        <taxon>Bacillati</taxon>
        <taxon>Actinomycetota</taxon>
        <taxon>Actinomycetes</taxon>
        <taxon>Kitasatosporales</taxon>
        <taxon>Streptomycetaceae</taxon>
        <taxon>Streptomyces</taxon>
    </lineage>
</organism>
<protein>
    <submittedName>
        <fullName evidence="2">VOC family protein</fullName>
    </submittedName>
</protein>
<dbReference type="RefSeq" id="WP_345087431.1">
    <property type="nucleotide sequence ID" value="NZ_BAAAWG010000013.1"/>
</dbReference>
<dbReference type="Proteomes" id="UP001596241">
    <property type="component" value="Unassembled WGS sequence"/>
</dbReference>
<dbReference type="SUPFAM" id="SSF54593">
    <property type="entry name" value="Glyoxalase/Bleomycin resistance protein/Dihydroxybiphenyl dioxygenase"/>
    <property type="match status" value="2"/>
</dbReference>
<feature type="domain" description="VOC" evidence="1">
    <location>
        <begin position="145"/>
        <end position="267"/>
    </location>
</feature>
<dbReference type="PROSITE" id="PS51819">
    <property type="entry name" value="VOC"/>
    <property type="match status" value="2"/>
</dbReference>
<evidence type="ECO:0000313" key="3">
    <source>
        <dbReference type="Proteomes" id="UP001596241"/>
    </source>
</evidence>
<dbReference type="InterPro" id="IPR037523">
    <property type="entry name" value="VOC_core"/>
</dbReference>